<protein>
    <submittedName>
        <fullName evidence="1">Uncharacterized protein</fullName>
    </submittedName>
</protein>
<dbReference type="AlphaFoldDB" id="A0AAP0L7N1"/>
<evidence type="ECO:0000313" key="2">
    <source>
        <dbReference type="Proteomes" id="UP001419268"/>
    </source>
</evidence>
<gene>
    <name evidence="1" type="ORF">Scep_000463</name>
</gene>
<proteinExistence type="predicted"/>
<accession>A0AAP0L7N1</accession>
<keyword evidence="2" id="KW-1185">Reference proteome</keyword>
<evidence type="ECO:0000313" key="1">
    <source>
        <dbReference type="EMBL" id="KAK9165272.1"/>
    </source>
</evidence>
<organism evidence="1 2">
    <name type="scientific">Stephania cephalantha</name>
    <dbReference type="NCBI Taxonomy" id="152367"/>
    <lineage>
        <taxon>Eukaryota</taxon>
        <taxon>Viridiplantae</taxon>
        <taxon>Streptophyta</taxon>
        <taxon>Embryophyta</taxon>
        <taxon>Tracheophyta</taxon>
        <taxon>Spermatophyta</taxon>
        <taxon>Magnoliopsida</taxon>
        <taxon>Ranunculales</taxon>
        <taxon>Menispermaceae</taxon>
        <taxon>Menispermoideae</taxon>
        <taxon>Cissampelideae</taxon>
        <taxon>Stephania</taxon>
    </lineage>
</organism>
<sequence>MRDHFILFNLVVGNRLECLFHGFSSFLVLPGCACEYNYSSVDLRAPIVRPYV</sequence>
<dbReference type="EMBL" id="JBBNAG010000001">
    <property type="protein sequence ID" value="KAK9165272.1"/>
    <property type="molecule type" value="Genomic_DNA"/>
</dbReference>
<reference evidence="1 2" key="1">
    <citation type="submission" date="2024-01" db="EMBL/GenBank/DDBJ databases">
        <title>Genome assemblies of Stephania.</title>
        <authorList>
            <person name="Yang L."/>
        </authorList>
    </citation>
    <scope>NUCLEOTIDE SEQUENCE [LARGE SCALE GENOMIC DNA]</scope>
    <source>
        <strain evidence="1">JXDWG</strain>
        <tissue evidence="1">Leaf</tissue>
    </source>
</reference>
<name>A0AAP0L7N1_9MAGN</name>
<dbReference type="Proteomes" id="UP001419268">
    <property type="component" value="Unassembled WGS sequence"/>
</dbReference>
<comment type="caution">
    <text evidence="1">The sequence shown here is derived from an EMBL/GenBank/DDBJ whole genome shotgun (WGS) entry which is preliminary data.</text>
</comment>